<dbReference type="RefSeq" id="XP_018067250.1">
    <property type="nucleotide sequence ID" value="XM_018220300.1"/>
</dbReference>
<dbReference type="PROSITE" id="PS50013">
    <property type="entry name" value="CHROMO_2"/>
    <property type="match status" value="2"/>
</dbReference>
<dbReference type="InParanoid" id="A0A194WY84"/>
<keyword evidence="3" id="KW-0539">Nucleus</keyword>
<evidence type="ECO:0000313" key="6">
    <source>
        <dbReference type="EMBL" id="KUJ12895.1"/>
    </source>
</evidence>
<sequence length="228" mass="26069">MLEVTQLDDDGVGMPPSEILETELAQLWAMQLNSTYAEDDGPQDALPSLTSNEPFSGSRLDSVSAEDANTQAMSDRLPALKPEEEFPSSQLSIHDEGDCHVPERLMAERETPLGLQYLIQWEDCPEEKDWTWEPQDVILQDAPDMLMAWMTRDVGLESEANAENVANVYVPKKILSKRKLKGATHYLVQWEGYPKKEDWTWEPCERFNVDAPLLVENFEKGKMKKKRR</sequence>
<reference evidence="6 7" key="1">
    <citation type="submission" date="2015-10" db="EMBL/GenBank/DDBJ databases">
        <title>Full genome of DAOMC 229536 Phialocephala scopiformis, a fungal endophyte of spruce producing the potent anti-insectan compound rugulosin.</title>
        <authorList>
            <consortium name="DOE Joint Genome Institute"/>
            <person name="Walker A.K."/>
            <person name="Frasz S.L."/>
            <person name="Seifert K.A."/>
            <person name="Miller J.D."/>
            <person name="Mondo S.J."/>
            <person name="Labutti K."/>
            <person name="Lipzen A."/>
            <person name="Dockter R."/>
            <person name="Kennedy M."/>
            <person name="Grigoriev I.V."/>
            <person name="Spatafora J.W."/>
        </authorList>
    </citation>
    <scope>NUCLEOTIDE SEQUENCE [LARGE SCALE GENOMIC DNA]</scope>
    <source>
        <strain evidence="6 7">CBS 120377</strain>
    </source>
</reference>
<dbReference type="SUPFAM" id="SSF54160">
    <property type="entry name" value="Chromo domain-like"/>
    <property type="match status" value="2"/>
</dbReference>
<dbReference type="EMBL" id="KQ947423">
    <property type="protein sequence ID" value="KUJ12895.1"/>
    <property type="molecule type" value="Genomic_DNA"/>
</dbReference>
<feature type="region of interest" description="Disordered" evidence="4">
    <location>
        <begin position="35"/>
        <end position="70"/>
    </location>
</feature>
<evidence type="ECO:0000259" key="5">
    <source>
        <dbReference type="PROSITE" id="PS50013"/>
    </source>
</evidence>
<name>A0A194WY84_MOLSC</name>
<dbReference type="InterPro" id="IPR000953">
    <property type="entry name" value="Chromo/chromo_shadow_dom"/>
</dbReference>
<evidence type="ECO:0000256" key="3">
    <source>
        <dbReference type="ARBA" id="ARBA00023242"/>
    </source>
</evidence>
<dbReference type="Proteomes" id="UP000070700">
    <property type="component" value="Unassembled WGS sequence"/>
</dbReference>
<gene>
    <name evidence="6" type="ORF">LY89DRAFT_737795</name>
</gene>
<evidence type="ECO:0000256" key="4">
    <source>
        <dbReference type="SAM" id="MobiDB-lite"/>
    </source>
</evidence>
<dbReference type="InterPro" id="IPR016197">
    <property type="entry name" value="Chromo-like_dom_sf"/>
</dbReference>
<dbReference type="KEGG" id="psco:LY89DRAFT_737795"/>
<feature type="domain" description="Chromo" evidence="5">
    <location>
        <begin position="100"/>
        <end position="161"/>
    </location>
</feature>
<dbReference type="InterPro" id="IPR051219">
    <property type="entry name" value="Heterochromatin_chromo-domain"/>
</dbReference>
<comment type="subcellular location">
    <subcellularLocation>
        <location evidence="1">Nucleus</location>
    </subcellularLocation>
</comment>
<accession>A0A194WY84</accession>
<dbReference type="InterPro" id="IPR023780">
    <property type="entry name" value="Chromo_domain"/>
</dbReference>
<dbReference type="Pfam" id="PF00385">
    <property type="entry name" value="Chromo"/>
    <property type="match status" value="2"/>
</dbReference>
<protein>
    <recommendedName>
        <fullName evidence="5">Chromo domain-containing protein</fullName>
    </recommendedName>
</protein>
<dbReference type="Gene3D" id="2.40.50.40">
    <property type="match status" value="2"/>
</dbReference>
<dbReference type="GeneID" id="28830026"/>
<dbReference type="SMART" id="SM00298">
    <property type="entry name" value="CHROMO"/>
    <property type="match status" value="2"/>
</dbReference>
<evidence type="ECO:0000313" key="7">
    <source>
        <dbReference type="Proteomes" id="UP000070700"/>
    </source>
</evidence>
<dbReference type="OrthoDB" id="433924at2759"/>
<dbReference type="GO" id="GO:0006338">
    <property type="term" value="P:chromatin remodeling"/>
    <property type="evidence" value="ECO:0007669"/>
    <property type="project" value="UniProtKB-ARBA"/>
</dbReference>
<dbReference type="CDD" id="cd00024">
    <property type="entry name" value="CD_CSD"/>
    <property type="match status" value="1"/>
</dbReference>
<dbReference type="STRING" id="149040.A0A194WY84"/>
<organism evidence="6 7">
    <name type="scientific">Mollisia scopiformis</name>
    <name type="common">Conifer needle endophyte fungus</name>
    <name type="synonym">Phialocephala scopiformis</name>
    <dbReference type="NCBI Taxonomy" id="149040"/>
    <lineage>
        <taxon>Eukaryota</taxon>
        <taxon>Fungi</taxon>
        <taxon>Dikarya</taxon>
        <taxon>Ascomycota</taxon>
        <taxon>Pezizomycotina</taxon>
        <taxon>Leotiomycetes</taxon>
        <taxon>Helotiales</taxon>
        <taxon>Mollisiaceae</taxon>
        <taxon>Mollisia</taxon>
    </lineage>
</organism>
<feature type="domain" description="Chromo" evidence="5">
    <location>
        <begin position="169"/>
        <end position="228"/>
    </location>
</feature>
<feature type="compositionally biased region" description="Polar residues" evidence="4">
    <location>
        <begin position="48"/>
        <end position="70"/>
    </location>
</feature>
<dbReference type="GO" id="GO:0005634">
    <property type="term" value="C:nucleus"/>
    <property type="evidence" value="ECO:0007669"/>
    <property type="project" value="UniProtKB-SubCell"/>
</dbReference>
<dbReference type="PANTHER" id="PTHR22812">
    <property type="entry name" value="CHROMOBOX PROTEIN"/>
    <property type="match status" value="1"/>
</dbReference>
<comment type="subunit">
    <text evidence="2">Component of the NuA4 histone acetyltransferase complex.</text>
</comment>
<evidence type="ECO:0000256" key="2">
    <source>
        <dbReference type="ARBA" id="ARBA00011353"/>
    </source>
</evidence>
<proteinExistence type="predicted"/>
<keyword evidence="7" id="KW-1185">Reference proteome</keyword>
<evidence type="ECO:0000256" key="1">
    <source>
        <dbReference type="ARBA" id="ARBA00004123"/>
    </source>
</evidence>
<dbReference type="AlphaFoldDB" id="A0A194WY84"/>